<dbReference type="PANTHER" id="PTHR33667">
    <property type="entry name" value="SI:DKEY-57N24.6"/>
    <property type="match status" value="1"/>
</dbReference>
<name>A0A834V5U9_MARMO</name>
<dbReference type="PANTHER" id="PTHR33667:SF7">
    <property type="entry name" value="RIKEN CDNA 1810020O05 GENE"/>
    <property type="match status" value="1"/>
</dbReference>
<comment type="caution">
    <text evidence="2">The sequence shown here is derived from an EMBL/GenBank/DDBJ whole genome shotgun (WGS) entry which is preliminary data.</text>
</comment>
<accession>A0A834V5U9</accession>
<organism evidence="2 3">
    <name type="scientific">Marmota monax</name>
    <name type="common">Woodchuck</name>
    <dbReference type="NCBI Taxonomy" id="9995"/>
    <lineage>
        <taxon>Eukaryota</taxon>
        <taxon>Metazoa</taxon>
        <taxon>Chordata</taxon>
        <taxon>Craniata</taxon>
        <taxon>Vertebrata</taxon>
        <taxon>Euteleostomi</taxon>
        <taxon>Mammalia</taxon>
        <taxon>Eutheria</taxon>
        <taxon>Euarchontoglires</taxon>
        <taxon>Glires</taxon>
        <taxon>Rodentia</taxon>
        <taxon>Sciuromorpha</taxon>
        <taxon>Sciuridae</taxon>
        <taxon>Xerinae</taxon>
        <taxon>Marmotini</taxon>
        <taxon>Marmota</taxon>
    </lineage>
</organism>
<evidence type="ECO:0000313" key="2">
    <source>
        <dbReference type="EMBL" id="KAF7485352.1"/>
    </source>
</evidence>
<evidence type="ECO:0008006" key="4">
    <source>
        <dbReference type="Google" id="ProtNLM"/>
    </source>
</evidence>
<dbReference type="EMBL" id="WJEC01000144">
    <property type="protein sequence ID" value="KAF7485352.1"/>
    <property type="molecule type" value="Genomic_DNA"/>
</dbReference>
<dbReference type="Proteomes" id="UP000662637">
    <property type="component" value="Unassembled WGS sequence"/>
</dbReference>
<proteinExistence type="predicted"/>
<dbReference type="AlphaFoldDB" id="A0A834V5U9"/>
<evidence type="ECO:0000256" key="1">
    <source>
        <dbReference type="SAM" id="MobiDB-lite"/>
    </source>
</evidence>
<feature type="region of interest" description="Disordered" evidence="1">
    <location>
        <begin position="73"/>
        <end position="97"/>
    </location>
</feature>
<sequence>MVSGHGPVLLQRLCTPFYCRYRFHKTLVHRTEERPHGTHVYFEDINVICLGAIHPSDLREYLEGPPMVVEVHDRDRKSDESSCRPTLFGEEPLDSHGNIQSFISSKETEDNPFQPQNKTWDSHGVTRVSFMDLFLGHKYLNLVVPIQRCEPKATPGLQGSQCRRHNLMPAGNYLEANSLLKLRVDVAVPLRTWAKAQGVDFLGSHFGHIMFVFSAKELFLLHSLLKDITLINAKALELDSYPTGTVQQILPAFKMRVNIQHQEHLDILTGFHLLDGNIHLFVLEGLADGGLRQLWKNHQSQIPMLELRKYKVLYNSQLLICHRLYADLETVLHHVHLFKPLSLLMRHPGLYLRNAIPHKAFQELARIYNICYHSTKFREVIIRDLLPSSTMIKDLSQEFGLPISQEDLMDQKLPIISPQPTPNIEESQSQVSTLNSKILAHQEKYLQWRNNMLLMTREGLPDQGQDDVDLNCPGQGCPQLQCHDLQLHCACQEGTVSRDWPRCVTVPSETMAEPGRRFTYSQNYLSAIVEPQDSQEEKKAQEKSRQAWLRVTGFQVTGLHGDILHQDFPLPAIGEFHEEWQEHEVLDHLLYPMLHRGQWRWDRRHLDFELYKKPPPFLEVPPPPTWKPVAGN</sequence>
<feature type="compositionally biased region" description="Basic and acidic residues" evidence="1">
    <location>
        <begin position="73"/>
        <end position="82"/>
    </location>
</feature>
<gene>
    <name evidence="2" type="ORF">GHT09_003087</name>
</gene>
<evidence type="ECO:0000313" key="3">
    <source>
        <dbReference type="Proteomes" id="UP000662637"/>
    </source>
</evidence>
<reference evidence="2" key="1">
    <citation type="submission" date="2020-08" db="EMBL/GenBank/DDBJ databases">
        <authorList>
            <person name="Shumante A."/>
            <person name="Zimin A.V."/>
            <person name="Puiu D."/>
            <person name="Salzberg S.L."/>
        </authorList>
    </citation>
    <scope>NUCLEOTIDE SEQUENCE</scope>
    <source>
        <strain evidence="2">WC2-LM</strain>
        <tissue evidence="2">Liver</tissue>
    </source>
</reference>
<protein>
    <recommendedName>
        <fullName evidence="4">DUF4550 domain-containing protein</fullName>
    </recommendedName>
</protein>